<dbReference type="OrthoDB" id="9802185at2"/>
<dbReference type="PROSITE" id="PS50893">
    <property type="entry name" value="ABC_TRANSPORTER_2"/>
    <property type="match status" value="1"/>
</dbReference>
<dbReference type="Proteomes" id="UP000199516">
    <property type="component" value="Unassembled WGS sequence"/>
</dbReference>
<dbReference type="PROSITE" id="PS00211">
    <property type="entry name" value="ABC_TRANSPORTER_1"/>
    <property type="match status" value="1"/>
</dbReference>
<keyword evidence="4" id="KW-0547">Nucleotide-binding</keyword>
<dbReference type="PIRSF" id="PIRSF039085">
    <property type="entry name" value="ABC_ATPase_HisP"/>
    <property type="match status" value="1"/>
</dbReference>
<accession>A0A1I2BQA4</accession>
<keyword evidence="3" id="KW-1003">Cell membrane</keyword>
<protein>
    <submittedName>
        <fullName evidence="8">Amino acid ABC transporter ATP-binding protein, PAAT family</fullName>
    </submittedName>
</protein>
<dbReference type="InterPro" id="IPR027417">
    <property type="entry name" value="P-loop_NTPase"/>
</dbReference>
<dbReference type="PANTHER" id="PTHR43166">
    <property type="entry name" value="AMINO ACID IMPORT ATP-BINDING PROTEIN"/>
    <property type="match status" value="1"/>
</dbReference>
<dbReference type="GO" id="GO:0016887">
    <property type="term" value="F:ATP hydrolysis activity"/>
    <property type="evidence" value="ECO:0007669"/>
    <property type="project" value="InterPro"/>
</dbReference>
<dbReference type="GO" id="GO:0005524">
    <property type="term" value="F:ATP binding"/>
    <property type="evidence" value="ECO:0007669"/>
    <property type="project" value="UniProtKB-KW"/>
</dbReference>
<evidence type="ECO:0000256" key="2">
    <source>
        <dbReference type="ARBA" id="ARBA00022448"/>
    </source>
</evidence>
<gene>
    <name evidence="8" type="ORF">SAMN05192532_102443</name>
</gene>
<comment type="subcellular location">
    <subcellularLocation>
        <location evidence="1">Cell membrane</location>
        <topology evidence="1">Peripheral membrane protein</topology>
    </subcellularLocation>
</comment>
<organism evidence="8 9">
    <name type="scientific">Alteribacillus iranensis</name>
    <dbReference type="NCBI Taxonomy" id="930128"/>
    <lineage>
        <taxon>Bacteria</taxon>
        <taxon>Bacillati</taxon>
        <taxon>Bacillota</taxon>
        <taxon>Bacilli</taxon>
        <taxon>Bacillales</taxon>
        <taxon>Bacillaceae</taxon>
        <taxon>Alteribacillus</taxon>
    </lineage>
</organism>
<keyword evidence="6" id="KW-0472">Membrane</keyword>
<evidence type="ECO:0000313" key="9">
    <source>
        <dbReference type="Proteomes" id="UP000199516"/>
    </source>
</evidence>
<dbReference type="CDD" id="cd03262">
    <property type="entry name" value="ABC_HisP_GlnQ"/>
    <property type="match status" value="1"/>
</dbReference>
<proteinExistence type="predicted"/>
<feature type="domain" description="ABC transporter" evidence="7">
    <location>
        <begin position="2"/>
        <end position="239"/>
    </location>
</feature>
<dbReference type="RefSeq" id="WP_091659013.1">
    <property type="nucleotide sequence ID" value="NZ_FONT01000002.1"/>
</dbReference>
<evidence type="ECO:0000256" key="6">
    <source>
        <dbReference type="ARBA" id="ARBA00023136"/>
    </source>
</evidence>
<evidence type="ECO:0000256" key="3">
    <source>
        <dbReference type="ARBA" id="ARBA00022475"/>
    </source>
</evidence>
<dbReference type="InterPro" id="IPR030679">
    <property type="entry name" value="ABC_ATPase_HisP-typ"/>
</dbReference>
<dbReference type="GO" id="GO:0015424">
    <property type="term" value="F:ABC-type amino acid transporter activity"/>
    <property type="evidence" value="ECO:0007669"/>
    <property type="project" value="InterPro"/>
</dbReference>
<reference evidence="8 9" key="1">
    <citation type="submission" date="2016-10" db="EMBL/GenBank/DDBJ databases">
        <authorList>
            <person name="de Groot N.N."/>
        </authorList>
    </citation>
    <scope>NUCLEOTIDE SEQUENCE [LARGE SCALE GENOMIC DNA]</scope>
    <source>
        <strain evidence="8 9">DSM 23995</strain>
    </source>
</reference>
<dbReference type="GO" id="GO:0005886">
    <property type="term" value="C:plasma membrane"/>
    <property type="evidence" value="ECO:0007669"/>
    <property type="project" value="UniProtKB-SubCell"/>
</dbReference>
<keyword evidence="2" id="KW-0813">Transport</keyword>
<dbReference type="SUPFAM" id="SSF52540">
    <property type="entry name" value="P-loop containing nucleoside triphosphate hydrolases"/>
    <property type="match status" value="1"/>
</dbReference>
<dbReference type="EMBL" id="FONT01000002">
    <property type="protein sequence ID" value="SFE58229.1"/>
    <property type="molecule type" value="Genomic_DNA"/>
</dbReference>
<evidence type="ECO:0000256" key="1">
    <source>
        <dbReference type="ARBA" id="ARBA00004202"/>
    </source>
</evidence>
<evidence type="ECO:0000259" key="7">
    <source>
        <dbReference type="PROSITE" id="PS50893"/>
    </source>
</evidence>
<dbReference type="STRING" id="930128.SAMN05192532_102443"/>
<dbReference type="InterPro" id="IPR050086">
    <property type="entry name" value="MetN_ABC_transporter-like"/>
</dbReference>
<keyword evidence="5 8" id="KW-0067">ATP-binding</keyword>
<sequence length="250" mass="27883">MLTVSNLHKYYGDTHVLKGIDIEVKQGEVLSIVGPSGSGKTTLLRCMNYLEKPSSGQLSINKVDIDAKHVSKKQIHTLRQQSSMVFQQYNLFKNKTALENITEGLMIAKKMPKSEAEEVAESFLKQVGLSERKQAYPNELSGGQQQRVGIARAMAMNPAVLLFDEPTSALDPEIVGDILAIIKDIAKQGMTMVIVTHEIEFARSVSDQVVFMDQGEVVEKGKPADVLVHPSHERTKRFLKRIHQEPDFII</sequence>
<evidence type="ECO:0000256" key="5">
    <source>
        <dbReference type="ARBA" id="ARBA00022840"/>
    </source>
</evidence>
<evidence type="ECO:0000256" key="4">
    <source>
        <dbReference type="ARBA" id="ARBA00022741"/>
    </source>
</evidence>
<dbReference type="InterPro" id="IPR003593">
    <property type="entry name" value="AAA+_ATPase"/>
</dbReference>
<name>A0A1I2BQA4_9BACI</name>
<evidence type="ECO:0000313" key="8">
    <source>
        <dbReference type="EMBL" id="SFE58229.1"/>
    </source>
</evidence>
<dbReference type="AlphaFoldDB" id="A0A1I2BQA4"/>
<dbReference type="SMART" id="SM00382">
    <property type="entry name" value="AAA"/>
    <property type="match status" value="1"/>
</dbReference>
<dbReference type="Pfam" id="PF00005">
    <property type="entry name" value="ABC_tran"/>
    <property type="match status" value="1"/>
</dbReference>
<dbReference type="InterPro" id="IPR003439">
    <property type="entry name" value="ABC_transporter-like_ATP-bd"/>
</dbReference>
<dbReference type="PANTHER" id="PTHR43166:SF35">
    <property type="entry name" value="L-CYSTINE IMPORT ATP-BINDING PROTEIN TCYN"/>
    <property type="match status" value="1"/>
</dbReference>
<dbReference type="Gene3D" id="3.40.50.300">
    <property type="entry name" value="P-loop containing nucleotide triphosphate hydrolases"/>
    <property type="match status" value="1"/>
</dbReference>
<dbReference type="InterPro" id="IPR017871">
    <property type="entry name" value="ABC_transporter-like_CS"/>
</dbReference>
<keyword evidence="9" id="KW-1185">Reference proteome</keyword>
<dbReference type="FunFam" id="3.40.50.300:FF:000020">
    <property type="entry name" value="Amino acid ABC transporter ATP-binding component"/>
    <property type="match status" value="1"/>
</dbReference>